<dbReference type="EC" id="2.7.2.11" evidence="8"/>
<comment type="similarity">
    <text evidence="8">Belongs to the glutamate 5-kinase family.</text>
</comment>
<dbReference type="UniPathway" id="UPA00098">
    <property type="reaction ID" value="UER00359"/>
</dbReference>
<keyword evidence="7 8" id="KW-0067">ATP-binding</keyword>
<dbReference type="AlphaFoldDB" id="A0A2H0XZ11"/>
<accession>A0A2H0XZ11</accession>
<evidence type="ECO:0000313" key="11">
    <source>
        <dbReference type="Proteomes" id="UP000231343"/>
    </source>
</evidence>
<dbReference type="PANTHER" id="PTHR43654:SF1">
    <property type="entry name" value="ISOPENTENYL PHOSPHATE KINASE"/>
    <property type="match status" value="1"/>
</dbReference>
<keyword evidence="2 8" id="KW-0028">Amino-acid biosynthesis</keyword>
<dbReference type="SUPFAM" id="SSF53633">
    <property type="entry name" value="Carbamate kinase-like"/>
    <property type="match status" value="1"/>
</dbReference>
<dbReference type="InterPro" id="IPR001057">
    <property type="entry name" value="Glu/AcGlu_kinase"/>
</dbReference>
<comment type="caution">
    <text evidence="10">The sequence shown here is derived from an EMBL/GenBank/DDBJ whole genome shotgun (WGS) entry which is preliminary data.</text>
</comment>
<feature type="binding site" evidence="8">
    <location>
        <position position="134"/>
    </location>
    <ligand>
        <name>substrate</name>
    </ligand>
</feature>
<dbReference type="InterPro" id="IPR011529">
    <property type="entry name" value="Glu_5kinase"/>
</dbReference>
<protein>
    <recommendedName>
        <fullName evidence="8">Glutamate 5-kinase</fullName>
        <ecNumber evidence="8">2.7.2.11</ecNumber>
    </recommendedName>
    <alternativeName>
        <fullName evidence="8">Gamma-glutamyl kinase</fullName>
        <shortName evidence="8">GK</shortName>
    </alternativeName>
</protein>
<keyword evidence="1 8" id="KW-0963">Cytoplasm</keyword>
<dbReference type="InterPro" id="IPR005715">
    <property type="entry name" value="Glu_5kinase/COase_Synthase"/>
</dbReference>
<feature type="binding site" evidence="8">
    <location>
        <position position="48"/>
    </location>
    <ligand>
        <name>substrate</name>
    </ligand>
</feature>
<dbReference type="Gene3D" id="3.40.1160.10">
    <property type="entry name" value="Acetylglutamate kinase-like"/>
    <property type="match status" value="1"/>
</dbReference>
<dbReference type="GO" id="GO:0005524">
    <property type="term" value="F:ATP binding"/>
    <property type="evidence" value="ECO:0007669"/>
    <property type="project" value="UniProtKB-KW"/>
</dbReference>
<organism evidence="10 11">
    <name type="scientific">Candidatus Saganbacteria bacterium CG08_land_8_20_14_0_20_45_16</name>
    <dbReference type="NCBI Taxonomy" id="2014293"/>
    <lineage>
        <taxon>Bacteria</taxon>
        <taxon>Bacillati</taxon>
        <taxon>Saganbacteria</taxon>
    </lineage>
</organism>
<dbReference type="FunFam" id="3.40.1160.10:FF:000006">
    <property type="entry name" value="Glutamate 5-kinase"/>
    <property type="match status" value="1"/>
</dbReference>
<dbReference type="Pfam" id="PF00696">
    <property type="entry name" value="AA_kinase"/>
    <property type="match status" value="1"/>
</dbReference>
<gene>
    <name evidence="8 10" type="primary">proB</name>
    <name evidence="10" type="ORF">COT42_03275</name>
</gene>
<keyword evidence="4 8" id="KW-0808">Transferase</keyword>
<dbReference type="GO" id="GO:0004349">
    <property type="term" value="F:glutamate 5-kinase activity"/>
    <property type="evidence" value="ECO:0007669"/>
    <property type="project" value="UniProtKB-UniRule"/>
</dbReference>
<dbReference type="NCBIfam" id="TIGR01027">
    <property type="entry name" value="proB"/>
    <property type="match status" value="1"/>
</dbReference>
<dbReference type="InterPro" id="IPR001048">
    <property type="entry name" value="Asp/Glu/Uridylate_kinase"/>
</dbReference>
<keyword evidence="6 8" id="KW-0418">Kinase</keyword>
<feature type="binding site" evidence="8">
    <location>
        <begin position="166"/>
        <end position="167"/>
    </location>
    <ligand>
        <name>ATP</name>
        <dbReference type="ChEBI" id="CHEBI:30616"/>
    </ligand>
</feature>
<proteinExistence type="inferred from homology"/>
<dbReference type="GO" id="GO:0005829">
    <property type="term" value="C:cytosol"/>
    <property type="evidence" value="ECO:0007669"/>
    <property type="project" value="TreeGrafter"/>
</dbReference>
<evidence type="ECO:0000313" key="10">
    <source>
        <dbReference type="EMBL" id="PIS30306.1"/>
    </source>
</evidence>
<feature type="binding site" evidence="8">
    <location>
        <position position="146"/>
    </location>
    <ligand>
        <name>substrate</name>
    </ligand>
</feature>
<name>A0A2H0XZ11_UNCSA</name>
<dbReference type="InterPro" id="IPR036393">
    <property type="entry name" value="AceGlu_kinase-like_sf"/>
</dbReference>
<evidence type="ECO:0000256" key="2">
    <source>
        <dbReference type="ARBA" id="ARBA00022605"/>
    </source>
</evidence>
<feature type="domain" description="Aspartate/glutamate/uridylate kinase" evidence="9">
    <location>
        <begin position="3"/>
        <end position="225"/>
    </location>
</feature>
<evidence type="ECO:0000256" key="6">
    <source>
        <dbReference type="ARBA" id="ARBA00022777"/>
    </source>
</evidence>
<comment type="pathway">
    <text evidence="8">Amino-acid biosynthesis; L-proline biosynthesis; L-glutamate 5-semialdehyde from L-glutamate: step 1/2.</text>
</comment>
<sequence length="249" mass="26893">MAKTFVFKIGSSTLTTSAGKLDLPSLRRIVKEIAAVKNKGDKVIIVSSGAIVCGAEKLSLGKPKTIPEKQAAAAVGQSRLMRQYEKAFESHGLITAQVLMTSDLIHSHEHRTNARNTLNTLLKERVVPIVNENDTVATDEIKIGDNDTLAALTANLVKADTLIILSDVNGFMLAGKLLSEIKEITREIRLAAGQSGTDQGTGGMVTKLAAYKTCRQNKIKMHLINGRQKGLINQLVFGTKKVGTTFWPS</sequence>
<comment type="function">
    <text evidence="8">Catalyzes the transfer of a phosphate group to glutamate to form L-glutamate 5-phosphate.</text>
</comment>
<reference evidence="10 11" key="1">
    <citation type="submission" date="2017-09" db="EMBL/GenBank/DDBJ databases">
        <title>Depth-based differentiation of microbial function through sediment-hosted aquifers and enrichment of novel symbionts in the deep terrestrial subsurface.</title>
        <authorList>
            <person name="Probst A.J."/>
            <person name="Ladd B."/>
            <person name="Jarett J.K."/>
            <person name="Geller-Mcgrath D.E."/>
            <person name="Sieber C.M."/>
            <person name="Emerson J.B."/>
            <person name="Anantharaman K."/>
            <person name="Thomas B.C."/>
            <person name="Malmstrom R."/>
            <person name="Stieglmeier M."/>
            <person name="Klingl A."/>
            <person name="Woyke T."/>
            <person name="Ryan C.M."/>
            <person name="Banfield J.F."/>
        </authorList>
    </citation>
    <scope>NUCLEOTIDE SEQUENCE [LARGE SCALE GENOMIC DNA]</scope>
    <source>
        <strain evidence="10">CG08_land_8_20_14_0_20_45_16</strain>
    </source>
</reference>
<keyword evidence="3 8" id="KW-0641">Proline biosynthesis</keyword>
<evidence type="ECO:0000256" key="7">
    <source>
        <dbReference type="ARBA" id="ARBA00022840"/>
    </source>
</evidence>
<dbReference type="PANTHER" id="PTHR43654">
    <property type="entry name" value="GLUTAMATE 5-KINASE"/>
    <property type="match status" value="1"/>
</dbReference>
<evidence type="ECO:0000256" key="1">
    <source>
        <dbReference type="ARBA" id="ARBA00022490"/>
    </source>
</evidence>
<feature type="binding site" evidence="8">
    <location>
        <position position="8"/>
    </location>
    <ligand>
        <name>ATP</name>
        <dbReference type="ChEBI" id="CHEBI:30616"/>
    </ligand>
</feature>
<dbReference type="InterPro" id="IPR041739">
    <property type="entry name" value="G5K_ProB"/>
</dbReference>
<dbReference type="CDD" id="cd04242">
    <property type="entry name" value="AAK_G5K_ProB"/>
    <property type="match status" value="1"/>
</dbReference>
<dbReference type="GO" id="GO:0055129">
    <property type="term" value="P:L-proline biosynthetic process"/>
    <property type="evidence" value="ECO:0007669"/>
    <property type="project" value="UniProtKB-UniRule"/>
</dbReference>
<keyword evidence="5 8" id="KW-0547">Nucleotide-binding</keyword>
<dbReference type="EMBL" id="PEYM01000058">
    <property type="protein sequence ID" value="PIS30306.1"/>
    <property type="molecule type" value="Genomic_DNA"/>
</dbReference>
<evidence type="ECO:0000256" key="4">
    <source>
        <dbReference type="ARBA" id="ARBA00022679"/>
    </source>
</evidence>
<comment type="catalytic activity">
    <reaction evidence="8">
        <text>L-glutamate + ATP = L-glutamyl 5-phosphate + ADP</text>
        <dbReference type="Rhea" id="RHEA:14877"/>
        <dbReference type="ChEBI" id="CHEBI:29985"/>
        <dbReference type="ChEBI" id="CHEBI:30616"/>
        <dbReference type="ChEBI" id="CHEBI:58274"/>
        <dbReference type="ChEBI" id="CHEBI:456216"/>
        <dbReference type="EC" id="2.7.2.11"/>
    </reaction>
</comment>
<evidence type="ECO:0000256" key="8">
    <source>
        <dbReference type="HAMAP-Rule" id="MF_00456"/>
    </source>
</evidence>
<dbReference type="Proteomes" id="UP000231343">
    <property type="component" value="Unassembled WGS sequence"/>
</dbReference>
<dbReference type="HAMAP" id="MF_00456">
    <property type="entry name" value="ProB"/>
    <property type="match status" value="1"/>
</dbReference>
<dbReference type="PIRSF" id="PIRSF000729">
    <property type="entry name" value="GK"/>
    <property type="match status" value="1"/>
</dbReference>
<dbReference type="PRINTS" id="PR00474">
    <property type="entry name" value="GLU5KINASE"/>
</dbReference>
<evidence type="ECO:0000256" key="3">
    <source>
        <dbReference type="ARBA" id="ARBA00022650"/>
    </source>
</evidence>
<comment type="subcellular location">
    <subcellularLocation>
        <location evidence="8">Cytoplasm</location>
    </subcellularLocation>
</comment>
<evidence type="ECO:0000256" key="5">
    <source>
        <dbReference type="ARBA" id="ARBA00022741"/>
    </source>
</evidence>
<feature type="binding site" evidence="8">
    <location>
        <begin position="201"/>
        <end position="207"/>
    </location>
    <ligand>
        <name>ATP</name>
        <dbReference type="ChEBI" id="CHEBI:30616"/>
    </ligand>
</feature>
<evidence type="ECO:0000259" key="9">
    <source>
        <dbReference type="Pfam" id="PF00696"/>
    </source>
</evidence>